<evidence type="ECO:0000313" key="9">
    <source>
        <dbReference type="EMBL" id="KAG5677129.1"/>
    </source>
</evidence>
<dbReference type="OrthoDB" id="7680836at2759"/>
<dbReference type="PANTHER" id="PTHR11037:SF20">
    <property type="entry name" value="PROTEIN GRAINYHEAD"/>
    <property type="match status" value="1"/>
</dbReference>
<dbReference type="Pfam" id="PF04516">
    <property type="entry name" value="CP2"/>
    <property type="match status" value="1"/>
</dbReference>
<sequence>MKFSRRRQMNISNDPQPPQLEPIVTSQSSNYLTSSSRYYESPLTAVTSAMLHISGNSQNQAEDDTNNNNNNNLANNINLNALQSNISHQIHQVHNGNGTTYEYYKITTDKDGLQWTTSTPTKLNGHAPLDVPGLSQNEIQGLLLGSHQSQQTINVKREPEDLRIDPKCPRSQKVLVVQSPAPTSLQIKEQPPSPESPAEMYSGGTQIYLQGAHQTSSASGVNNNNTPSPSHYETTQYYTTTRMPSTSGASTTFITEPYAYREYFDAQGYIPTRTTVYSEPETPTATSVGYEGRYTTTAHPKATSIYAKTVTSAAGLTVDLPSPDSGIGAESITPRDQNNIQQSFDYTEICQPINIDNNGSIPVSVTGLQRAAVNVHGGQNSPTTSISSNPASTRSSRPWHDFGRQNDADKIQIPKIFSNVGFKYHLESPISSSQRREDDRITYINKGQFYGITLEYIHDPDKPLKNQTVKSVIMLLFREEKSPEDEIKAWQFWHARQHSVKQRILDADTKNSVGLVGLIEEVSHNAIAVYWNPLESSAKINVAIQCLSTDFSSQKGVKGLPLHIQIDTFEDPRDTNVCHRGYCQIKVFCDKGAERKTRDEERRAAKRKMTATGRKKLDELYHPVVDRSEFYCMSDITKPPVLFSPAEDIEKLSSMELQGFYGHDADSLTGPDGMKPSPFLLHSANTKATTPTLKFHNHFPPDVATDKKDHIMLDGSGMMNEYGVPIKRQRITPPLSERVMLYVRQDNEDVYTALHVVPPTTNGLINAIENKFKISSTSINNIYRKNKKGITAKIDDDMISYYCNEDLFLLEVRQVEEELYDITFTELPNH</sequence>
<dbReference type="GO" id="GO:0001228">
    <property type="term" value="F:DNA-binding transcription activator activity, RNA polymerase II-specific"/>
    <property type="evidence" value="ECO:0007669"/>
    <property type="project" value="TreeGrafter"/>
</dbReference>
<feature type="region of interest" description="Disordered" evidence="7">
    <location>
        <begin position="375"/>
        <end position="399"/>
    </location>
</feature>
<reference evidence="9" key="1">
    <citation type="submission" date="2021-03" db="EMBL/GenBank/DDBJ databases">
        <title>Chromosome level genome of the anhydrobiotic midge Polypedilum vanderplanki.</title>
        <authorList>
            <person name="Yoshida Y."/>
            <person name="Kikawada T."/>
            <person name="Gusev O."/>
        </authorList>
    </citation>
    <scope>NUCLEOTIDE SEQUENCE</scope>
    <source>
        <strain evidence="9">NIAS01</strain>
        <tissue evidence="9">Whole body or cell culture</tissue>
    </source>
</reference>
<keyword evidence="10" id="KW-1185">Reference proteome</keyword>
<dbReference type="EMBL" id="JADBJN010000002">
    <property type="protein sequence ID" value="KAG5677129.1"/>
    <property type="molecule type" value="Genomic_DNA"/>
</dbReference>
<evidence type="ECO:0000256" key="3">
    <source>
        <dbReference type="ARBA" id="ARBA00023125"/>
    </source>
</evidence>
<dbReference type="AlphaFoldDB" id="A0A9J6C4R0"/>
<comment type="subcellular location">
    <subcellularLocation>
        <location evidence="1 6">Nucleus</location>
    </subcellularLocation>
</comment>
<accession>A0A9J6C4R0</accession>
<evidence type="ECO:0000256" key="5">
    <source>
        <dbReference type="ARBA" id="ARBA00023242"/>
    </source>
</evidence>
<comment type="caution">
    <text evidence="9">The sequence shown here is derived from an EMBL/GenBank/DDBJ whole genome shotgun (WGS) entry which is preliminary data.</text>
</comment>
<keyword evidence="5 6" id="KW-0539">Nucleus</keyword>
<dbReference type="InterPro" id="IPR040167">
    <property type="entry name" value="TF_CP2-like"/>
</dbReference>
<keyword evidence="4" id="KW-0804">Transcription</keyword>
<dbReference type="InterPro" id="IPR007604">
    <property type="entry name" value="CP2"/>
</dbReference>
<dbReference type="GO" id="GO:0005634">
    <property type="term" value="C:nucleus"/>
    <property type="evidence" value="ECO:0007669"/>
    <property type="project" value="UniProtKB-SubCell"/>
</dbReference>
<evidence type="ECO:0000256" key="4">
    <source>
        <dbReference type="ARBA" id="ARBA00023163"/>
    </source>
</evidence>
<evidence type="ECO:0000256" key="2">
    <source>
        <dbReference type="ARBA" id="ARBA00023015"/>
    </source>
</evidence>
<name>A0A9J6C4R0_POLVA</name>
<organism evidence="9 10">
    <name type="scientific">Polypedilum vanderplanki</name>
    <name type="common">Sleeping chironomid midge</name>
    <dbReference type="NCBI Taxonomy" id="319348"/>
    <lineage>
        <taxon>Eukaryota</taxon>
        <taxon>Metazoa</taxon>
        <taxon>Ecdysozoa</taxon>
        <taxon>Arthropoda</taxon>
        <taxon>Hexapoda</taxon>
        <taxon>Insecta</taxon>
        <taxon>Pterygota</taxon>
        <taxon>Neoptera</taxon>
        <taxon>Endopterygota</taxon>
        <taxon>Diptera</taxon>
        <taxon>Nematocera</taxon>
        <taxon>Chironomoidea</taxon>
        <taxon>Chironomidae</taxon>
        <taxon>Chironominae</taxon>
        <taxon>Polypedilum</taxon>
        <taxon>Polypedilum</taxon>
    </lineage>
</organism>
<dbReference type="PROSITE" id="PS51968">
    <property type="entry name" value="GRH_CP2_DB"/>
    <property type="match status" value="1"/>
</dbReference>
<feature type="region of interest" description="Disordered" evidence="7">
    <location>
        <begin position="1"/>
        <end position="29"/>
    </location>
</feature>
<dbReference type="Pfam" id="PF25416">
    <property type="entry name" value="GRHL1_C"/>
    <property type="match status" value="1"/>
</dbReference>
<evidence type="ECO:0000256" key="6">
    <source>
        <dbReference type="PROSITE-ProRule" id="PRU01313"/>
    </source>
</evidence>
<proteinExistence type="predicted"/>
<evidence type="ECO:0000313" key="10">
    <source>
        <dbReference type="Proteomes" id="UP001107558"/>
    </source>
</evidence>
<keyword evidence="2" id="KW-0805">Transcription regulation</keyword>
<feature type="domain" description="Grh/CP2 DB" evidence="8">
    <location>
        <begin position="418"/>
        <end position="644"/>
    </location>
</feature>
<evidence type="ECO:0000256" key="1">
    <source>
        <dbReference type="ARBA" id="ARBA00004123"/>
    </source>
</evidence>
<evidence type="ECO:0000256" key="7">
    <source>
        <dbReference type="SAM" id="MobiDB-lite"/>
    </source>
</evidence>
<dbReference type="InterPro" id="IPR057520">
    <property type="entry name" value="GRHL1/CP2_C"/>
</dbReference>
<dbReference type="GO" id="GO:0000978">
    <property type="term" value="F:RNA polymerase II cis-regulatory region sequence-specific DNA binding"/>
    <property type="evidence" value="ECO:0007669"/>
    <property type="project" value="TreeGrafter"/>
</dbReference>
<protein>
    <recommendedName>
        <fullName evidence="8">Grh/CP2 DB domain-containing protein</fullName>
    </recommendedName>
</protein>
<keyword evidence="3 6" id="KW-0238">DNA-binding</keyword>
<feature type="region of interest" description="Disordered" evidence="7">
    <location>
        <begin position="213"/>
        <end position="233"/>
    </location>
</feature>
<gene>
    <name evidence="9" type="ORF">PVAND_006911</name>
</gene>
<feature type="region of interest" description="Disordered" evidence="7">
    <location>
        <begin position="178"/>
        <end position="201"/>
    </location>
</feature>
<dbReference type="Proteomes" id="UP001107558">
    <property type="component" value="Chromosome 2"/>
</dbReference>
<dbReference type="PANTHER" id="PTHR11037">
    <property type="entry name" value="TRANSCRIPTION FACTOR CP2"/>
    <property type="match status" value="1"/>
</dbReference>
<evidence type="ECO:0000259" key="8">
    <source>
        <dbReference type="PROSITE" id="PS51968"/>
    </source>
</evidence>
<feature type="compositionally biased region" description="Polar residues" evidence="7">
    <location>
        <begin position="377"/>
        <end position="396"/>
    </location>
</feature>